<keyword evidence="6 8" id="KW-0408">Iron</keyword>
<comment type="subunit">
    <text evidence="8">The complex is composed of six subunits: RnfA, RnfB, RnfC, RnfD, RnfE and RnfG.</text>
</comment>
<comment type="subcellular location">
    <subcellularLocation>
        <location evidence="8">Cell inner membrane</location>
        <topology evidence="8">Peripheral membrane protein</topology>
    </subcellularLocation>
</comment>
<comment type="cofactor">
    <cofactor evidence="8">
        <name>[4Fe-4S] cluster</name>
        <dbReference type="ChEBI" id="CHEBI:49883"/>
    </cofactor>
    <text evidence="8">Binds 2 [4Fe-4S] clusters per subunit.</text>
</comment>
<comment type="function">
    <text evidence="8">Part of a membrane-bound complex that couples electron transfer with translocation of ions across the membrane.</text>
</comment>
<evidence type="ECO:0000256" key="8">
    <source>
        <dbReference type="HAMAP-Rule" id="MF_00461"/>
    </source>
</evidence>
<keyword evidence="4 8" id="KW-0677">Repeat</keyword>
<feature type="binding site" evidence="8">
    <location>
        <position position="380"/>
    </location>
    <ligand>
        <name>[4Fe-4S] cluster</name>
        <dbReference type="ChEBI" id="CHEBI:49883"/>
        <label>2</label>
    </ligand>
</feature>
<dbReference type="GO" id="GO:0009055">
    <property type="term" value="F:electron transfer activity"/>
    <property type="evidence" value="ECO:0007669"/>
    <property type="project" value="InterPro"/>
</dbReference>
<evidence type="ECO:0000256" key="6">
    <source>
        <dbReference type="ARBA" id="ARBA00023004"/>
    </source>
</evidence>
<dbReference type="InterPro" id="IPR019554">
    <property type="entry name" value="Soluble_ligand-bd"/>
</dbReference>
<evidence type="ECO:0000313" key="12">
    <source>
        <dbReference type="Proteomes" id="UP000199603"/>
    </source>
</evidence>
<gene>
    <name evidence="8" type="primary">rnfC</name>
    <name evidence="11" type="ORF">SAMN04488509_101580</name>
</gene>
<evidence type="ECO:0000313" key="11">
    <source>
        <dbReference type="EMBL" id="SDD17828.1"/>
    </source>
</evidence>
<dbReference type="InterPro" id="IPR026902">
    <property type="entry name" value="RnfC_N"/>
</dbReference>
<keyword evidence="3 8" id="KW-0479">Metal-binding</keyword>
<feature type="binding site" evidence="8">
    <location>
        <position position="373"/>
    </location>
    <ligand>
        <name>[4Fe-4S] cluster</name>
        <dbReference type="ChEBI" id="CHEBI:49883"/>
        <label>1</label>
    </ligand>
</feature>
<dbReference type="InterPro" id="IPR017896">
    <property type="entry name" value="4Fe4S_Fe-S-bd"/>
</dbReference>
<dbReference type="AlphaFoldDB" id="A0A1G6SLW1"/>
<keyword evidence="8" id="KW-0997">Cell inner membrane</keyword>
<dbReference type="NCBIfam" id="NF003454">
    <property type="entry name" value="PRK05035.1"/>
    <property type="match status" value="1"/>
</dbReference>
<dbReference type="InterPro" id="IPR010208">
    <property type="entry name" value="Ion_transpt_RnfC/RsxC"/>
</dbReference>
<proteinExistence type="inferred from homology"/>
<dbReference type="EC" id="7.-.-.-" evidence="8"/>
<dbReference type="GO" id="GO:0022900">
    <property type="term" value="P:electron transport chain"/>
    <property type="evidence" value="ECO:0007669"/>
    <property type="project" value="UniProtKB-UniRule"/>
</dbReference>
<organism evidence="11 12">
    <name type="scientific">Aquimonas voraii</name>
    <dbReference type="NCBI Taxonomy" id="265719"/>
    <lineage>
        <taxon>Bacteria</taxon>
        <taxon>Pseudomonadati</taxon>
        <taxon>Pseudomonadota</taxon>
        <taxon>Gammaproteobacteria</taxon>
        <taxon>Lysobacterales</taxon>
        <taxon>Lysobacteraceae</taxon>
        <taxon>Aquimonas</taxon>
    </lineage>
</organism>
<dbReference type="InterPro" id="IPR011538">
    <property type="entry name" value="Nuo51_FMN-bd"/>
</dbReference>
<evidence type="ECO:0000256" key="7">
    <source>
        <dbReference type="ARBA" id="ARBA00023014"/>
    </source>
</evidence>
<dbReference type="GO" id="GO:0005886">
    <property type="term" value="C:plasma membrane"/>
    <property type="evidence" value="ECO:0007669"/>
    <property type="project" value="UniProtKB-SubCell"/>
</dbReference>
<dbReference type="Proteomes" id="UP000199603">
    <property type="component" value="Unassembled WGS sequence"/>
</dbReference>
<keyword evidence="8" id="KW-1003">Cell membrane</keyword>
<feature type="binding site" evidence="8">
    <location>
        <position position="376"/>
    </location>
    <ligand>
        <name>[4Fe-4S] cluster</name>
        <dbReference type="ChEBI" id="CHEBI:49883"/>
        <label>1</label>
    </ligand>
</feature>
<dbReference type="GO" id="GO:0051539">
    <property type="term" value="F:4 iron, 4 sulfur cluster binding"/>
    <property type="evidence" value="ECO:0007669"/>
    <property type="project" value="UniProtKB-KW"/>
</dbReference>
<name>A0A1G6SLW1_9GAMM</name>
<dbReference type="InterPro" id="IPR017900">
    <property type="entry name" value="4Fe4S_Fe_S_CS"/>
</dbReference>
<dbReference type="OrthoDB" id="9767754at2"/>
<keyword evidence="7 8" id="KW-0411">Iron-sulfur</keyword>
<dbReference type="Gene3D" id="3.30.70.20">
    <property type="match status" value="1"/>
</dbReference>
<dbReference type="Pfam" id="PF10531">
    <property type="entry name" value="SLBB"/>
    <property type="match status" value="1"/>
</dbReference>
<reference evidence="11 12" key="1">
    <citation type="submission" date="2016-10" db="EMBL/GenBank/DDBJ databases">
        <authorList>
            <person name="de Groot N.N."/>
        </authorList>
    </citation>
    <scope>NUCLEOTIDE SEQUENCE [LARGE SCALE GENOMIC DNA]</scope>
    <source>
        <strain evidence="11 12">DSM 16957</strain>
    </source>
</reference>
<evidence type="ECO:0000256" key="1">
    <source>
        <dbReference type="ARBA" id="ARBA00022448"/>
    </source>
</evidence>
<dbReference type="Gene3D" id="3.40.50.11540">
    <property type="entry name" value="NADH-ubiquinone oxidoreductase 51kDa subunit"/>
    <property type="match status" value="1"/>
</dbReference>
<feature type="binding site" evidence="8">
    <location>
        <position position="412"/>
    </location>
    <ligand>
        <name>[4Fe-4S] cluster</name>
        <dbReference type="ChEBI" id="CHEBI:49883"/>
        <label>2</label>
    </ligand>
</feature>
<dbReference type="Pfam" id="PF01512">
    <property type="entry name" value="Complex1_51K"/>
    <property type="match status" value="1"/>
</dbReference>
<feature type="domain" description="4Fe-4S ferredoxin-type" evidence="10">
    <location>
        <begin position="360"/>
        <end position="391"/>
    </location>
</feature>
<accession>A0A1G6SLW1</accession>
<dbReference type="InterPro" id="IPR037225">
    <property type="entry name" value="Nuo51_FMN-bd_sf"/>
</dbReference>
<feature type="binding site" evidence="8">
    <location>
        <position position="419"/>
    </location>
    <ligand>
        <name>[4Fe-4S] cluster</name>
        <dbReference type="ChEBI" id="CHEBI:49883"/>
        <label>1</label>
    </ligand>
</feature>
<keyword evidence="5 8" id="KW-0249">Electron transport</keyword>
<dbReference type="STRING" id="265719.SAMN04488509_101580"/>
<dbReference type="EMBL" id="FNAG01000001">
    <property type="protein sequence ID" value="SDD17828.1"/>
    <property type="molecule type" value="Genomic_DNA"/>
</dbReference>
<dbReference type="PANTHER" id="PTHR43034">
    <property type="entry name" value="ION-TRANSLOCATING OXIDOREDUCTASE COMPLEX SUBUNIT C"/>
    <property type="match status" value="1"/>
</dbReference>
<sequence length="509" mass="54034">MAQLYRFHGGLPLDGRKGRLPIEPIRTAPLPARLCLPLRMHARGRLAPCVVAGQRVHRFEVLARPEDSGGACLNAPTAGVIEAIEPRGLPHAPGDIDLALVLRVDADSPFDALPFAPIEDWPERGPAELRARLVEAGVAGLGGAVFPTADKLMQACDTLILNGAECEPYIACDERLLAERAEEVLRGGLLLRHVLGAQRVLVAIEDSMAPAREALMAALTRINVDTLQLVEVPTRYPQGGERQLIEVLTGREVPIGGLPQDLGIVVHNVGTAAAAWRAVVHGEALVERIVSVTGPGVVEPANWRVALGTSIADLVAASGGYTERAQRLVMGGGMMGVSLPDDGFPIVKASTCVLVLDSASARPVEAALPCIRCGDCAEVCPPRLLPQLLHESLRSEDIEDAAQLGLEACIECGLCDLACPSHIPLVQGFRSGKTRLKLARRKAIDAHQARARYEARAVRLEREKQELAARRAEAGKQAASRAAIAAAIAKAKARSAGKSAESAREDEAP</sequence>
<dbReference type="RefSeq" id="WP_091238608.1">
    <property type="nucleotide sequence ID" value="NZ_FNAG01000001.1"/>
</dbReference>
<comment type="similarity">
    <text evidence="8">Belongs to the 4Fe4S bacterial-type ferredoxin family. RnfC subfamily.</text>
</comment>
<keyword evidence="2 8" id="KW-0004">4Fe-4S</keyword>
<dbReference type="PANTHER" id="PTHR43034:SF2">
    <property type="entry name" value="ION-TRANSLOCATING OXIDOREDUCTASE COMPLEX SUBUNIT C"/>
    <property type="match status" value="1"/>
</dbReference>
<dbReference type="Pfam" id="PF13187">
    <property type="entry name" value="Fer4_9"/>
    <property type="match status" value="1"/>
</dbReference>
<dbReference type="NCBIfam" id="TIGR01945">
    <property type="entry name" value="rnfC"/>
    <property type="match status" value="1"/>
</dbReference>
<feature type="domain" description="4Fe-4S ferredoxin-type" evidence="10">
    <location>
        <begin position="400"/>
        <end position="429"/>
    </location>
</feature>
<dbReference type="PROSITE" id="PS00198">
    <property type="entry name" value="4FE4S_FER_1"/>
    <property type="match status" value="1"/>
</dbReference>
<dbReference type="GO" id="GO:0046872">
    <property type="term" value="F:metal ion binding"/>
    <property type="evidence" value="ECO:0007669"/>
    <property type="project" value="UniProtKB-KW"/>
</dbReference>
<keyword evidence="12" id="KW-1185">Reference proteome</keyword>
<feature type="coiled-coil region" evidence="9">
    <location>
        <begin position="443"/>
        <end position="477"/>
    </location>
</feature>
<evidence type="ECO:0000256" key="5">
    <source>
        <dbReference type="ARBA" id="ARBA00022982"/>
    </source>
</evidence>
<protein>
    <recommendedName>
        <fullName evidence="8">Ion-translocating oxidoreductase complex subunit C</fullName>
        <ecNumber evidence="8">7.-.-.-</ecNumber>
    </recommendedName>
    <alternativeName>
        <fullName evidence="8">Rnf electron transport complex subunit C</fullName>
    </alternativeName>
</protein>
<dbReference type="HAMAP" id="MF_00461">
    <property type="entry name" value="RsxC_RnfC"/>
    <property type="match status" value="1"/>
</dbReference>
<dbReference type="PROSITE" id="PS51379">
    <property type="entry name" value="4FE4S_FER_2"/>
    <property type="match status" value="2"/>
</dbReference>
<evidence type="ECO:0000256" key="9">
    <source>
        <dbReference type="SAM" id="Coils"/>
    </source>
</evidence>
<dbReference type="SUPFAM" id="SSF46548">
    <property type="entry name" value="alpha-helical ferredoxin"/>
    <property type="match status" value="1"/>
</dbReference>
<evidence type="ECO:0000256" key="4">
    <source>
        <dbReference type="ARBA" id="ARBA00022737"/>
    </source>
</evidence>
<feature type="binding site" evidence="8">
    <location>
        <position position="370"/>
    </location>
    <ligand>
        <name>[4Fe-4S] cluster</name>
        <dbReference type="ChEBI" id="CHEBI:49883"/>
        <label>1</label>
    </ligand>
</feature>
<feature type="binding site" evidence="8">
    <location>
        <position position="415"/>
    </location>
    <ligand>
        <name>[4Fe-4S] cluster</name>
        <dbReference type="ChEBI" id="CHEBI:49883"/>
        <label>2</label>
    </ligand>
</feature>
<evidence type="ECO:0000259" key="10">
    <source>
        <dbReference type="PROSITE" id="PS51379"/>
    </source>
</evidence>
<evidence type="ECO:0000256" key="3">
    <source>
        <dbReference type="ARBA" id="ARBA00022723"/>
    </source>
</evidence>
<evidence type="ECO:0000256" key="2">
    <source>
        <dbReference type="ARBA" id="ARBA00022485"/>
    </source>
</evidence>
<feature type="binding site" evidence="8">
    <location>
        <position position="409"/>
    </location>
    <ligand>
        <name>[4Fe-4S] cluster</name>
        <dbReference type="ChEBI" id="CHEBI:49883"/>
        <label>2</label>
    </ligand>
</feature>
<keyword evidence="8" id="KW-0472">Membrane</keyword>
<keyword evidence="9" id="KW-0175">Coiled coil</keyword>
<dbReference type="SUPFAM" id="SSF142019">
    <property type="entry name" value="Nqo1 FMN-binding domain-like"/>
    <property type="match status" value="1"/>
</dbReference>
<dbReference type="Pfam" id="PF13375">
    <property type="entry name" value="RnfC_N"/>
    <property type="match status" value="1"/>
</dbReference>
<keyword evidence="8" id="KW-1278">Translocase</keyword>
<keyword evidence="1 8" id="KW-0813">Transport</keyword>